<proteinExistence type="predicted"/>
<name>A0A165HU36_9BASI</name>
<organism evidence="2 3">
    <name type="scientific">Calocera cornea HHB12733</name>
    <dbReference type="NCBI Taxonomy" id="1353952"/>
    <lineage>
        <taxon>Eukaryota</taxon>
        <taxon>Fungi</taxon>
        <taxon>Dikarya</taxon>
        <taxon>Basidiomycota</taxon>
        <taxon>Agaricomycotina</taxon>
        <taxon>Dacrymycetes</taxon>
        <taxon>Dacrymycetales</taxon>
        <taxon>Dacrymycetaceae</taxon>
        <taxon>Calocera</taxon>
    </lineage>
</organism>
<feature type="compositionally biased region" description="Polar residues" evidence="1">
    <location>
        <begin position="202"/>
        <end position="227"/>
    </location>
</feature>
<feature type="compositionally biased region" description="Basic and acidic residues" evidence="1">
    <location>
        <begin position="272"/>
        <end position="285"/>
    </location>
</feature>
<dbReference type="EMBL" id="KV423937">
    <property type="protein sequence ID" value="KZT59747.1"/>
    <property type="molecule type" value="Genomic_DNA"/>
</dbReference>
<reference evidence="2 3" key="1">
    <citation type="journal article" date="2016" name="Mol. Biol. Evol.">
        <title>Comparative Genomics of Early-Diverging Mushroom-Forming Fungi Provides Insights into the Origins of Lignocellulose Decay Capabilities.</title>
        <authorList>
            <person name="Nagy L.G."/>
            <person name="Riley R."/>
            <person name="Tritt A."/>
            <person name="Adam C."/>
            <person name="Daum C."/>
            <person name="Floudas D."/>
            <person name="Sun H."/>
            <person name="Yadav J.S."/>
            <person name="Pangilinan J."/>
            <person name="Larsson K.H."/>
            <person name="Matsuura K."/>
            <person name="Barry K."/>
            <person name="Labutti K."/>
            <person name="Kuo R."/>
            <person name="Ohm R.A."/>
            <person name="Bhattacharya S.S."/>
            <person name="Shirouzu T."/>
            <person name="Yoshinaga Y."/>
            <person name="Martin F.M."/>
            <person name="Grigoriev I.V."/>
            <person name="Hibbett D.S."/>
        </authorList>
    </citation>
    <scope>NUCLEOTIDE SEQUENCE [LARGE SCALE GENOMIC DNA]</scope>
    <source>
        <strain evidence="2 3">HHB12733</strain>
    </source>
</reference>
<feature type="compositionally biased region" description="Basic and acidic residues" evidence="1">
    <location>
        <begin position="111"/>
        <end position="128"/>
    </location>
</feature>
<dbReference type="OrthoDB" id="10622321at2759"/>
<dbReference type="InParanoid" id="A0A165HU36"/>
<protein>
    <submittedName>
        <fullName evidence="2">Uncharacterized protein</fullName>
    </submittedName>
</protein>
<evidence type="ECO:0000313" key="2">
    <source>
        <dbReference type="EMBL" id="KZT59747.1"/>
    </source>
</evidence>
<feature type="compositionally biased region" description="Gly residues" evidence="1">
    <location>
        <begin position="149"/>
        <end position="162"/>
    </location>
</feature>
<feature type="region of interest" description="Disordered" evidence="1">
    <location>
        <begin position="51"/>
        <end position="293"/>
    </location>
</feature>
<feature type="compositionally biased region" description="Low complexity" evidence="1">
    <location>
        <begin position="137"/>
        <end position="147"/>
    </location>
</feature>
<feature type="compositionally biased region" description="Gly residues" evidence="1">
    <location>
        <begin position="259"/>
        <end position="271"/>
    </location>
</feature>
<feature type="compositionally biased region" description="Basic and acidic residues" evidence="1">
    <location>
        <begin position="163"/>
        <end position="175"/>
    </location>
</feature>
<accession>A0A165HU36</accession>
<evidence type="ECO:0000256" key="1">
    <source>
        <dbReference type="SAM" id="MobiDB-lite"/>
    </source>
</evidence>
<gene>
    <name evidence="2" type="ORF">CALCODRAFT_175452</name>
</gene>
<evidence type="ECO:0000313" key="3">
    <source>
        <dbReference type="Proteomes" id="UP000076842"/>
    </source>
</evidence>
<dbReference type="Proteomes" id="UP000076842">
    <property type="component" value="Unassembled WGS sequence"/>
</dbReference>
<feature type="compositionally biased region" description="Low complexity" evidence="1">
    <location>
        <begin position="71"/>
        <end position="82"/>
    </location>
</feature>
<keyword evidence="3" id="KW-1185">Reference proteome</keyword>
<sequence length="293" mass="30242">MSVTLLPCAAPSHPAPAYGHYLSPSSASAPASTSHSVSQLAALISLAHSMSTSTAGPSSYPRRPGAGGMRGRSPSSARLRLPPSLPAPRVPPTLVNSPLLGPGSAFRQRHTLGERKAAREEAERDAWGIRDQVPMRSSSSFSLPSGSAYGLGLGVDGNGEGSSRGRPDLPQRAKSDSATLPPHPSHPAQQPYKPYQPPALPTATSTSAYSHPSSTPGHARTGSTVYSHSRLGPDSPAAAVGAEEEMREYFQSLQPAASGGQGQGQGQGMADGRGRGRERGSEGDRMSSALQGR</sequence>
<dbReference type="AlphaFoldDB" id="A0A165HU36"/>